<sequence>MKAARLKNSARLRRVADLLADGREYSTLDIIIGAGVCAVNSCIAELRDNGLAITCRREGNTWFYRMEATHAAA</sequence>
<protein>
    <submittedName>
        <fullName evidence="1">Uncharacterized protein</fullName>
    </submittedName>
</protein>
<name>A0ABY2D123_GULMO</name>
<reference evidence="1 2" key="1">
    <citation type="submission" date="2019-03" db="EMBL/GenBank/DDBJ databases">
        <title>Genomic Encyclopedia of Type Strains, Phase IV (KMG-IV): sequencing the most valuable type-strain genomes for metagenomic binning, comparative biology and taxonomic classification.</title>
        <authorList>
            <person name="Goeker M."/>
        </authorList>
    </citation>
    <scope>NUCLEOTIDE SEQUENCE [LARGE SCALE GENOMIC DNA]</scope>
    <source>
        <strain evidence="1 2">DSM 18507</strain>
    </source>
</reference>
<dbReference type="EMBL" id="SMDA01000005">
    <property type="protein sequence ID" value="TCW31435.1"/>
    <property type="molecule type" value="Genomic_DNA"/>
</dbReference>
<comment type="caution">
    <text evidence="1">The sequence shown here is derived from an EMBL/GenBank/DDBJ whole genome shotgun (WGS) entry which is preliminary data.</text>
</comment>
<gene>
    <name evidence="1" type="ORF">EV669_105136</name>
</gene>
<accession>A0ABY2D123</accession>
<evidence type="ECO:0000313" key="1">
    <source>
        <dbReference type="EMBL" id="TCW31435.1"/>
    </source>
</evidence>
<dbReference type="Proteomes" id="UP000294801">
    <property type="component" value="Unassembled WGS sequence"/>
</dbReference>
<organism evidence="1 2">
    <name type="scientific">Gulbenkiania mobilis</name>
    <dbReference type="NCBI Taxonomy" id="397457"/>
    <lineage>
        <taxon>Bacteria</taxon>
        <taxon>Pseudomonadati</taxon>
        <taxon>Pseudomonadota</taxon>
        <taxon>Betaproteobacteria</taxon>
        <taxon>Neisseriales</taxon>
        <taxon>Chromobacteriaceae</taxon>
        <taxon>Gulbenkiania</taxon>
    </lineage>
</organism>
<proteinExistence type="predicted"/>
<evidence type="ECO:0000313" key="2">
    <source>
        <dbReference type="Proteomes" id="UP000294801"/>
    </source>
</evidence>
<keyword evidence="2" id="KW-1185">Reference proteome</keyword>